<feature type="compositionally biased region" description="Polar residues" evidence="10">
    <location>
        <begin position="87"/>
        <end position="104"/>
    </location>
</feature>
<dbReference type="PROSITE" id="PS51061">
    <property type="entry name" value="R3H"/>
    <property type="match status" value="1"/>
</dbReference>
<dbReference type="Gene3D" id="3.30.1370.50">
    <property type="entry name" value="R3H-like domain"/>
    <property type="match status" value="1"/>
</dbReference>
<dbReference type="InterPro" id="IPR034078">
    <property type="entry name" value="NFX1_fam"/>
</dbReference>
<comment type="subcellular location">
    <subcellularLocation>
        <location evidence="1">Nucleus</location>
    </subcellularLocation>
</comment>
<dbReference type="InterPro" id="IPR034077">
    <property type="entry name" value="R3H_FAP1"/>
</dbReference>
<feature type="compositionally biased region" description="Basic and acidic residues" evidence="10">
    <location>
        <begin position="1146"/>
        <end position="1156"/>
    </location>
</feature>
<keyword evidence="4" id="KW-0677">Repeat</keyword>
<reference evidence="12 13" key="1">
    <citation type="submission" date="2018-08" db="EMBL/GenBank/DDBJ databases">
        <title>Draft genome of the lignicolous fungus Coniochaeta pulveracea.</title>
        <authorList>
            <person name="Borstlap C.J."/>
            <person name="De Witt R.N."/>
            <person name="Botha A."/>
            <person name="Volschenk H."/>
        </authorList>
    </citation>
    <scope>NUCLEOTIDE SEQUENCE [LARGE SCALE GENOMIC DNA]</scope>
    <source>
        <strain evidence="12 13">CAB683</strain>
    </source>
</reference>
<dbReference type="SMART" id="SM00438">
    <property type="entry name" value="ZnF_NFX"/>
    <property type="match status" value="8"/>
</dbReference>
<evidence type="ECO:0000256" key="6">
    <source>
        <dbReference type="ARBA" id="ARBA00022833"/>
    </source>
</evidence>
<evidence type="ECO:0000313" key="12">
    <source>
        <dbReference type="EMBL" id="RKU42305.1"/>
    </source>
</evidence>
<dbReference type="InterPro" id="IPR000967">
    <property type="entry name" value="Znf_NFX1"/>
</dbReference>
<dbReference type="GO" id="GO:0000981">
    <property type="term" value="F:DNA-binding transcription factor activity, RNA polymerase II-specific"/>
    <property type="evidence" value="ECO:0007669"/>
    <property type="project" value="TreeGrafter"/>
</dbReference>
<keyword evidence="3" id="KW-0479">Metal-binding</keyword>
<evidence type="ECO:0000313" key="13">
    <source>
        <dbReference type="Proteomes" id="UP000275385"/>
    </source>
</evidence>
<dbReference type="STRING" id="177199.A0A420Y344"/>
<evidence type="ECO:0000256" key="1">
    <source>
        <dbReference type="ARBA" id="ARBA00004123"/>
    </source>
</evidence>
<keyword evidence="6" id="KW-0862">Zinc</keyword>
<dbReference type="SMART" id="SM00393">
    <property type="entry name" value="R3H"/>
    <property type="match status" value="1"/>
</dbReference>
<comment type="caution">
    <text evidence="12">The sequence shown here is derived from an EMBL/GenBank/DDBJ whole genome shotgun (WGS) entry which is preliminary data.</text>
</comment>
<dbReference type="PANTHER" id="PTHR12360:SF12">
    <property type="entry name" value="TRANSCRIPTIONAL REPRESSOR NF-X1"/>
    <property type="match status" value="1"/>
</dbReference>
<evidence type="ECO:0000256" key="2">
    <source>
        <dbReference type="ARBA" id="ARBA00007269"/>
    </source>
</evidence>
<feature type="region of interest" description="Disordered" evidence="10">
    <location>
        <begin position="1131"/>
        <end position="1179"/>
    </location>
</feature>
<accession>A0A420Y344</accession>
<keyword evidence="7" id="KW-0805">Transcription regulation</keyword>
<evidence type="ECO:0000256" key="5">
    <source>
        <dbReference type="ARBA" id="ARBA00022771"/>
    </source>
</evidence>
<feature type="region of interest" description="Disordered" evidence="10">
    <location>
        <begin position="40"/>
        <end position="214"/>
    </location>
</feature>
<protein>
    <submittedName>
        <fullName evidence="12">FKBP12-associated protein</fullName>
    </submittedName>
</protein>
<dbReference type="EMBL" id="QVQW01000058">
    <property type="protein sequence ID" value="RKU42305.1"/>
    <property type="molecule type" value="Genomic_DNA"/>
</dbReference>
<evidence type="ECO:0000256" key="9">
    <source>
        <dbReference type="ARBA" id="ARBA00023242"/>
    </source>
</evidence>
<dbReference type="GO" id="GO:0000977">
    <property type="term" value="F:RNA polymerase II transcription regulatory region sequence-specific DNA binding"/>
    <property type="evidence" value="ECO:0007669"/>
    <property type="project" value="TreeGrafter"/>
</dbReference>
<organism evidence="12 13">
    <name type="scientific">Coniochaeta pulveracea</name>
    <dbReference type="NCBI Taxonomy" id="177199"/>
    <lineage>
        <taxon>Eukaryota</taxon>
        <taxon>Fungi</taxon>
        <taxon>Dikarya</taxon>
        <taxon>Ascomycota</taxon>
        <taxon>Pezizomycotina</taxon>
        <taxon>Sordariomycetes</taxon>
        <taxon>Sordariomycetidae</taxon>
        <taxon>Coniochaetales</taxon>
        <taxon>Coniochaetaceae</taxon>
        <taxon>Coniochaeta</taxon>
    </lineage>
</organism>
<dbReference type="PANTHER" id="PTHR12360">
    <property type="entry name" value="NUCLEAR TRANSCRIPTION FACTOR, X-BOX BINDING 1 NFX1"/>
    <property type="match status" value="1"/>
</dbReference>
<dbReference type="Pfam" id="PF01424">
    <property type="entry name" value="R3H"/>
    <property type="match status" value="1"/>
</dbReference>
<dbReference type="AlphaFoldDB" id="A0A420Y344"/>
<feature type="domain" description="R3H" evidence="11">
    <location>
        <begin position="879"/>
        <end position="942"/>
    </location>
</feature>
<dbReference type="CDD" id="cd06006">
    <property type="entry name" value="R3H_unknown_2"/>
    <property type="match status" value="1"/>
</dbReference>
<keyword evidence="5" id="KW-0863">Zinc-finger</keyword>
<evidence type="ECO:0000256" key="7">
    <source>
        <dbReference type="ARBA" id="ARBA00023015"/>
    </source>
</evidence>
<feature type="compositionally biased region" description="Gly residues" evidence="10">
    <location>
        <begin position="68"/>
        <end position="80"/>
    </location>
</feature>
<dbReference type="Pfam" id="PF01422">
    <property type="entry name" value="zf-NF-X1"/>
    <property type="match status" value="6"/>
</dbReference>
<feature type="compositionally biased region" description="Low complexity" evidence="10">
    <location>
        <begin position="186"/>
        <end position="201"/>
    </location>
</feature>
<keyword evidence="8" id="KW-0804">Transcription</keyword>
<feature type="compositionally biased region" description="Polar residues" evidence="10">
    <location>
        <begin position="155"/>
        <end position="164"/>
    </location>
</feature>
<comment type="similarity">
    <text evidence="2">Belongs to the NFX1 family.</text>
</comment>
<keyword evidence="9" id="KW-0539">Nucleus</keyword>
<name>A0A420Y344_9PEZI</name>
<sequence length="1179" mass="128592">MESAVIQHQFWSYLELSTKITGSIISSANHQLSMAEVQTAPLQPTSASRGNHRGRGRRSGRGARGGRGRGGASGLQGPQGGDRVQDPATSAQPTVSVTAQTPTEGTPPPVRQAESQRGGRGGRGRRDGGGRSRVGGRGRSNTTHMVGQRAFGGHLTSSHGSDGSAQAVPPLSADAPTFVPGQPVDAGKPSSKKAAAQPARMPQRRMSKSSAQDLPTRIHEDIDNGQYECVICTSEVWRDSKIWSCTICWTVVHMHCVKKWHKNQIKQQEENPNPNATQPAGSWRCPGCNTPTQDEPGPYHCWCGKEVNPKPIPGLSPHSCGQTCSKKRPTSCPHPCSLTCHAGPCPPCTLMGPTQTCFCGKNTSTKRCTETDYTNGFSCQEICGDLLPCGEHTCSRPCHPGLCGGCDIPVPSYCYCGKVKKDMPCDQRETPQDSFNHGQLASSDPDASLTWFEGCFECRQECDRKFDCGLHTCRKTCHPQDEEAAHCPLSPDVVTHCPCGKSLLQEICPQPRTSCQDPIPYCDKPCDKLLSCGHHCPDKCHTGNCRPCMQNVDISCRCGRTTVKSVCHQGHIEPPMCFRVCRAQLNCGRHECGEHCCPGERKAAERRKHKRTANENYEAEHICVNACGRILRCGKHTCQQLCHRGQCGSCLEAVFDEISCACGRTVLQPPQPCGTRPPECRFECTRRPACGHPAVPHQCHLDDVECPKCPFLVEKPCICGKKTLKNQPCYLTESRCGLPCGKKLKCGAHECKKLCHRPGECEDAGVPGSHCAQPCGKVRKSCDHTCSDTCHAPYPCKEDKPCQSKTFITCPCQNRKQEIKCQATWNNPSPARDTLKCDDECLRLQRNRLLANALNIDPDHTDDHIPYSATTLKFYRDHVNWATTQEREFRVFADDVDEKRMRFKPMPAHQRAFLHSLAEDFGLDSESQDPEPHRHVVIFKTPKFVSAPKKTLAQSLRLAKVAPPPAATAKPTTRPDQQPFNALLLTAPRFGLTADELEKALVEDIGPSSHKPITFSTTFLSDEVLIHAHAPLTAATVATASATPQAVENLLKTIRTSISRKVTAQKLAGSVVLCSVDANGTVVRKEGGATEPGWSAVAGRSAWRPKPAEPAAPEKKKGFGFIALRKLGTGKEQVKKEPVVEDWMAEVEKEEKEETGRSGSGSSGDEEDAKVDDAPVVEA</sequence>
<gene>
    <name evidence="12" type="primary">FAP1</name>
    <name evidence="12" type="ORF">DL546_002758</name>
</gene>
<evidence type="ECO:0000256" key="10">
    <source>
        <dbReference type="SAM" id="MobiDB-lite"/>
    </source>
</evidence>
<dbReference type="Proteomes" id="UP000275385">
    <property type="component" value="Unassembled WGS sequence"/>
</dbReference>
<dbReference type="OrthoDB" id="6512771at2759"/>
<dbReference type="GO" id="GO:0008270">
    <property type="term" value="F:zinc ion binding"/>
    <property type="evidence" value="ECO:0007669"/>
    <property type="project" value="UniProtKB-KW"/>
</dbReference>
<dbReference type="InterPro" id="IPR036867">
    <property type="entry name" value="R3H_dom_sf"/>
</dbReference>
<proteinExistence type="inferred from homology"/>
<dbReference type="SUPFAM" id="SSF82708">
    <property type="entry name" value="R3H domain"/>
    <property type="match status" value="1"/>
</dbReference>
<evidence type="ECO:0000259" key="11">
    <source>
        <dbReference type="PROSITE" id="PS51061"/>
    </source>
</evidence>
<dbReference type="GO" id="GO:0005634">
    <property type="term" value="C:nucleus"/>
    <property type="evidence" value="ECO:0007669"/>
    <property type="project" value="UniProtKB-SubCell"/>
</dbReference>
<dbReference type="CDD" id="cd06008">
    <property type="entry name" value="NF-X1-zinc-finger"/>
    <property type="match status" value="5"/>
</dbReference>
<evidence type="ECO:0000256" key="8">
    <source>
        <dbReference type="ARBA" id="ARBA00023163"/>
    </source>
</evidence>
<keyword evidence="13" id="KW-1185">Reference proteome</keyword>
<evidence type="ECO:0000256" key="3">
    <source>
        <dbReference type="ARBA" id="ARBA00022723"/>
    </source>
</evidence>
<evidence type="ECO:0000256" key="4">
    <source>
        <dbReference type="ARBA" id="ARBA00022737"/>
    </source>
</evidence>
<dbReference type="FunFam" id="3.30.1370.50:FF:000006">
    <property type="entry name" value="NF-X1 finger transcription factor"/>
    <property type="match status" value="1"/>
</dbReference>
<feature type="compositionally biased region" description="Basic residues" evidence="10">
    <location>
        <begin position="50"/>
        <end position="67"/>
    </location>
</feature>
<dbReference type="GO" id="GO:0000122">
    <property type="term" value="P:negative regulation of transcription by RNA polymerase II"/>
    <property type="evidence" value="ECO:0007669"/>
    <property type="project" value="TreeGrafter"/>
</dbReference>
<dbReference type="InterPro" id="IPR001374">
    <property type="entry name" value="R3H_dom"/>
</dbReference>